<evidence type="ECO:0000259" key="2">
    <source>
        <dbReference type="Pfam" id="PF00107"/>
    </source>
</evidence>
<dbReference type="Proteomes" id="UP000554286">
    <property type="component" value="Unassembled WGS sequence"/>
</dbReference>
<dbReference type="Pfam" id="PF08240">
    <property type="entry name" value="ADH_N"/>
    <property type="match status" value="1"/>
</dbReference>
<dbReference type="SUPFAM" id="SSF51735">
    <property type="entry name" value="NAD(P)-binding Rossmann-fold domains"/>
    <property type="match status" value="1"/>
</dbReference>
<dbReference type="InterPro" id="IPR050129">
    <property type="entry name" value="Zn_alcohol_dh"/>
</dbReference>
<feature type="domain" description="Alcohol dehydrogenase-like N-terminal" evidence="3">
    <location>
        <begin position="26"/>
        <end position="133"/>
    </location>
</feature>
<dbReference type="InterPro" id="IPR036291">
    <property type="entry name" value="NAD(P)-bd_dom_sf"/>
</dbReference>
<dbReference type="Gene3D" id="3.40.50.720">
    <property type="entry name" value="NAD(P)-binding Rossmann-like Domain"/>
    <property type="match status" value="1"/>
</dbReference>
<dbReference type="RefSeq" id="WP_184046159.1">
    <property type="nucleotide sequence ID" value="NZ_JACIGK010000021.1"/>
</dbReference>
<dbReference type="SUPFAM" id="SSF50129">
    <property type="entry name" value="GroES-like"/>
    <property type="match status" value="1"/>
</dbReference>
<dbReference type="InterPro" id="IPR013154">
    <property type="entry name" value="ADH-like_N"/>
</dbReference>
<dbReference type="Gene3D" id="3.90.180.10">
    <property type="entry name" value="Medium-chain alcohol dehydrogenases, catalytic domain"/>
    <property type="match status" value="1"/>
</dbReference>
<proteinExistence type="predicted"/>
<dbReference type="PANTHER" id="PTHR43401:SF2">
    <property type="entry name" value="L-THREONINE 3-DEHYDROGENASE"/>
    <property type="match status" value="1"/>
</dbReference>
<dbReference type="GO" id="GO:0016491">
    <property type="term" value="F:oxidoreductase activity"/>
    <property type="evidence" value="ECO:0007669"/>
    <property type="project" value="UniProtKB-KW"/>
</dbReference>
<dbReference type="EMBL" id="JACIGK010000021">
    <property type="protein sequence ID" value="MBB4267102.1"/>
    <property type="molecule type" value="Genomic_DNA"/>
</dbReference>
<reference evidence="4 5" key="1">
    <citation type="submission" date="2020-08" db="EMBL/GenBank/DDBJ databases">
        <title>Genome sequencing of Purple Non-Sulfur Bacteria from various extreme environments.</title>
        <authorList>
            <person name="Mayer M."/>
        </authorList>
    </citation>
    <scope>NUCLEOTIDE SEQUENCE [LARGE SCALE GENOMIC DNA]</scope>
    <source>
        <strain evidence="4 5">JA131</strain>
    </source>
</reference>
<name>A0A7W6RF06_9PROT</name>
<protein>
    <submittedName>
        <fullName evidence="4">Threonine dehydrogenase-like Zn-dependent dehydrogenase</fullName>
    </submittedName>
</protein>
<evidence type="ECO:0000259" key="3">
    <source>
        <dbReference type="Pfam" id="PF08240"/>
    </source>
</evidence>
<keyword evidence="5" id="KW-1185">Reference proteome</keyword>
<comment type="caution">
    <text evidence="4">The sequence shown here is derived from an EMBL/GenBank/DDBJ whole genome shotgun (WGS) entry which is preliminary data.</text>
</comment>
<gene>
    <name evidence="4" type="ORF">GGD89_002743</name>
</gene>
<dbReference type="PANTHER" id="PTHR43401">
    <property type="entry name" value="L-THREONINE 3-DEHYDROGENASE"/>
    <property type="match status" value="1"/>
</dbReference>
<dbReference type="InterPro" id="IPR013149">
    <property type="entry name" value="ADH-like_C"/>
</dbReference>
<evidence type="ECO:0000313" key="4">
    <source>
        <dbReference type="EMBL" id="MBB4267102.1"/>
    </source>
</evidence>
<accession>A0A7W6RF06</accession>
<keyword evidence="1" id="KW-0560">Oxidoreductase</keyword>
<evidence type="ECO:0000256" key="1">
    <source>
        <dbReference type="ARBA" id="ARBA00023002"/>
    </source>
</evidence>
<dbReference type="InterPro" id="IPR011032">
    <property type="entry name" value="GroES-like_sf"/>
</dbReference>
<dbReference type="AlphaFoldDB" id="A0A7W6RF06"/>
<dbReference type="Pfam" id="PF00107">
    <property type="entry name" value="ADH_zinc_N"/>
    <property type="match status" value="1"/>
</dbReference>
<sequence length="340" mass="36510">MKALVYAEPSKVEVRDVPEPKPLDQAAKIRMRYCGVCGTDIAIVGGKHPRATPPLTIGHEFVGTIEEMNGGTLGFKPGDRVVAYPLLSCGVCRPCRTGTPHVCETLRLIGIDRNGGMADYAWVGEDALFKVDDSLSDRIAALIEPLAVAVRSLHQARFQLQDSAVITGAGPIGILTAIVLKRSGASRIVISDVDDARLAVCRDLGFETVNVKDASLVDYVAETTHGEGMDVVFECSGVDSAAADMTKIARVGGMICMTGIHKAPRAVDLRDLNFKEQILVGSRVYTKREFGQAVRYAPQISDDLEKVVTQVVPLTQSEGIFEMINDPAVTTLKVLVDCAA</sequence>
<evidence type="ECO:0000313" key="5">
    <source>
        <dbReference type="Proteomes" id="UP000554286"/>
    </source>
</evidence>
<feature type="domain" description="Alcohol dehydrogenase-like C-terminal" evidence="2">
    <location>
        <begin position="171"/>
        <end position="295"/>
    </location>
</feature>
<organism evidence="4 5">
    <name type="scientific">Roseospira visakhapatnamensis</name>
    <dbReference type="NCBI Taxonomy" id="390880"/>
    <lineage>
        <taxon>Bacteria</taxon>
        <taxon>Pseudomonadati</taxon>
        <taxon>Pseudomonadota</taxon>
        <taxon>Alphaproteobacteria</taxon>
        <taxon>Rhodospirillales</taxon>
        <taxon>Rhodospirillaceae</taxon>
        <taxon>Roseospira</taxon>
    </lineage>
</organism>